<proteinExistence type="predicted"/>
<name>A0ACB7YNC1_9ERIC</name>
<evidence type="ECO:0000313" key="1">
    <source>
        <dbReference type="EMBL" id="KAH7855025.1"/>
    </source>
</evidence>
<dbReference type="EMBL" id="CM037161">
    <property type="protein sequence ID" value="KAH7855025.1"/>
    <property type="molecule type" value="Genomic_DNA"/>
</dbReference>
<sequence>MEALSLLKFWRLNPTDGDAVAVAPTHLPDESDDDDTSSEDSFFDLEFTLPGQQDSPKKDTDSASDFPESPNNVFCKSEPNSKPQSPISFLRSPPKFKVLMFLKKPKLDKTTETTTTTSTPNAAASPSTPSRFAVKCDVDEFPIWSLLNRVNSTSRTKLYNKSSDEELSKGFGKGGVQKYLKLIKLPYNVGVPKRHGGDDVKVSDPTSSPAAGQKKEAERKQGSTRTASLRVVGKLVKSRSASSAVGVVPPATTASKRDDSLVLQQDGIQGAILHCKKSYNNSSSRDCSLLSRFASETSSETSGSARNSSEEDNEKKRSSI</sequence>
<protein>
    <submittedName>
        <fullName evidence="1">Uncharacterized protein</fullName>
    </submittedName>
</protein>
<evidence type="ECO:0000313" key="2">
    <source>
        <dbReference type="Proteomes" id="UP000828048"/>
    </source>
</evidence>
<accession>A0ACB7YNC1</accession>
<gene>
    <name evidence="1" type="ORF">Vadar_020368</name>
</gene>
<comment type="caution">
    <text evidence="1">The sequence shown here is derived from an EMBL/GenBank/DDBJ whole genome shotgun (WGS) entry which is preliminary data.</text>
</comment>
<dbReference type="Proteomes" id="UP000828048">
    <property type="component" value="Chromosome 11"/>
</dbReference>
<reference evidence="1 2" key="1">
    <citation type="journal article" date="2021" name="Hortic Res">
        <title>High-quality reference genome and annotation aids understanding of berry development for evergreen blueberry (Vaccinium darrowii).</title>
        <authorList>
            <person name="Yu J."/>
            <person name="Hulse-Kemp A.M."/>
            <person name="Babiker E."/>
            <person name="Staton M."/>
        </authorList>
    </citation>
    <scope>NUCLEOTIDE SEQUENCE [LARGE SCALE GENOMIC DNA]</scope>
    <source>
        <strain evidence="2">cv. NJ 8807/NJ 8810</strain>
        <tissue evidence="1">Young leaf</tissue>
    </source>
</reference>
<organism evidence="1 2">
    <name type="scientific">Vaccinium darrowii</name>
    <dbReference type="NCBI Taxonomy" id="229202"/>
    <lineage>
        <taxon>Eukaryota</taxon>
        <taxon>Viridiplantae</taxon>
        <taxon>Streptophyta</taxon>
        <taxon>Embryophyta</taxon>
        <taxon>Tracheophyta</taxon>
        <taxon>Spermatophyta</taxon>
        <taxon>Magnoliopsida</taxon>
        <taxon>eudicotyledons</taxon>
        <taxon>Gunneridae</taxon>
        <taxon>Pentapetalae</taxon>
        <taxon>asterids</taxon>
        <taxon>Ericales</taxon>
        <taxon>Ericaceae</taxon>
        <taxon>Vaccinioideae</taxon>
        <taxon>Vaccinieae</taxon>
        <taxon>Vaccinium</taxon>
    </lineage>
</organism>
<keyword evidence="2" id="KW-1185">Reference proteome</keyword>